<reference evidence="1 2" key="1">
    <citation type="submission" date="2019-06" db="EMBL/GenBank/DDBJ databases">
        <title>Lysobacter alkalisoli sp. nov. isolated from saline-alkali soil.</title>
        <authorList>
            <person name="Sun J.-Q."/>
            <person name="Xu L."/>
        </authorList>
    </citation>
    <scope>NUCLEOTIDE SEQUENCE [LARGE SCALE GENOMIC DNA]</scope>
    <source>
        <strain evidence="1 2">SJ-36</strain>
    </source>
</reference>
<dbReference type="EMBL" id="CP041242">
    <property type="protein sequence ID" value="QDH70171.1"/>
    <property type="molecule type" value="Genomic_DNA"/>
</dbReference>
<dbReference type="RefSeq" id="WP_141623507.1">
    <property type="nucleotide sequence ID" value="NZ_CP041242.1"/>
</dbReference>
<gene>
    <name evidence="1" type="ORF">FKV23_08725</name>
</gene>
<keyword evidence="2" id="KW-1185">Reference proteome</keyword>
<dbReference type="AlphaFoldDB" id="A0A514BS10"/>
<name>A0A514BS10_9GAMM</name>
<evidence type="ECO:0000313" key="2">
    <source>
        <dbReference type="Proteomes" id="UP000317199"/>
    </source>
</evidence>
<sequence>MNYLSISLAESENMESALTWMRTRDVPSILTSYVENLRATVSSVERGAAPAAILGGNYQYIVFAHLGSLMGELEHEAFLSSIAADERVLSASTPFWREYALTLSCLREGRAHDVKLEGLNALESSLATYIPLMQDGQAGRDMTSSLTEIDRAFRDRNQDPSVSDDSYEIEGSGSQSVKVDFRKAALLILIGRLQSTR</sequence>
<dbReference type="Proteomes" id="UP000317199">
    <property type="component" value="Chromosome"/>
</dbReference>
<evidence type="ECO:0000313" key="1">
    <source>
        <dbReference type="EMBL" id="QDH70171.1"/>
    </source>
</evidence>
<accession>A0A514BS10</accession>
<proteinExistence type="predicted"/>
<dbReference type="KEGG" id="lyj:FKV23_08725"/>
<organism evidence="1 2">
    <name type="scientific">Marilutibacter alkalisoli</name>
    <dbReference type="NCBI Taxonomy" id="2591633"/>
    <lineage>
        <taxon>Bacteria</taxon>
        <taxon>Pseudomonadati</taxon>
        <taxon>Pseudomonadota</taxon>
        <taxon>Gammaproteobacteria</taxon>
        <taxon>Lysobacterales</taxon>
        <taxon>Lysobacteraceae</taxon>
        <taxon>Marilutibacter</taxon>
    </lineage>
</organism>
<protein>
    <submittedName>
        <fullName evidence="1">Uncharacterized protein</fullName>
    </submittedName>
</protein>